<dbReference type="Proteomes" id="UP000002785">
    <property type="component" value="Chromosome"/>
</dbReference>
<evidence type="ECO:0000313" key="3">
    <source>
        <dbReference type="EMBL" id="EDY60952.1"/>
    </source>
</evidence>
<dbReference type="EMBL" id="CM000951">
    <property type="protein sequence ID" value="EDY60952.1"/>
    <property type="molecule type" value="Genomic_DNA"/>
</dbReference>
<evidence type="ECO:0000259" key="2">
    <source>
        <dbReference type="Pfam" id="PF20247"/>
    </source>
</evidence>
<name>B5I796_STRX2</name>
<sequence>MEARRSQGTGPTEGGTVTSQARHELAVWIDQTTQEMASEYERIRARATEDPGTAGDQGEENWAQLLRQWLPSSYQVRTKGRILSHDGTASRQVDVVVLRPGYPAKLLDKKLYITSGVAAAFECKLTLTAAHLEEAAQTAAEIARMTAPRQGTPYRELVSPLLYGVLAHSHSWAQPGTALEKINDNIISGARHHARHAREHLDLVCVADTCTALKSTEFRLLHPPEGDTQLFCMVGHFLACGQVPPVGALLAYVMIRLGWEDSAVRPFAEYFRLSRLLLRASGGAANLHPTGLTPDTEKEALSKSTDFLREQPWSWDEWSLSLE</sequence>
<gene>
    <name evidence="3" type="ORF">SSEG_07531</name>
</gene>
<dbReference type="CDD" id="cd21173">
    <property type="entry name" value="NucC-like"/>
    <property type="match status" value="1"/>
</dbReference>
<accession>B5I796</accession>
<dbReference type="eggNOG" id="ENOG5031NPZ">
    <property type="taxonomic scope" value="Bacteria"/>
</dbReference>
<organism evidence="3 4">
    <name type="scientific">Streptomyces sviceus (strain ATCC 29083 / DSM 924 / JCM 4929 / NBRC 13980 / NCIMB 11184 / NRRL 5439 / UC 5370)</name>
    <dbReference type="NCBI Taxonomy" id="463191"/>
    <lineage>
        <taxon>Bacteria</taxon>
        <taxon>Bacillati</taxon>
        <taxon>Actinomycetota</taxon>
        <taxon>Actinomycetes</taxon>
        <taxon>Kitasatosporales</taxon>
        <taxon>Streptomycetaceae</taxon>
        <taxon>Streptomyces</taxon>
    </lineage>
</organism>
<evidence type="ECO:0000313" key="4">
    <source>
        <dbReference type="Proteomes" id="UP000002785"/>
    </source>
</evidence>
<feature type="region of interest" description="Disordered" evidence="1">
    <location>
        <begin position="1"/>
        <end position="20"/>
    </location>
</feature>
<evidence type="ECO:0000256" key="1">
    <source>
        <dbReference type="SAM" id="MobiDB-lite"/>
    </source>
</evidence>
<proteinExistence type="predicted"/>
<feature type="domain" description="DUF6602" evidence="2">
    <location>
        <begin position="46"/>
        <end position="145"/>
    </location>
</feature>
<dbReference type="AlphaFoldDB" id="B5I796"/>
<dbReference type="InterPro" id="IPR046537">
    <property type="entry name" value="DUF6602"/>
</dbReference>
<protein>
    <recommendedName>
        <fullName evidence="2">DUF6602 domain-containing protein</fullName>
    </recommendedName>
</protein>
<keyword evidence="4" id="KW-1185">Reference proteome</keyword>
<dbReference type="HOGENOM" id="CLU_074058_0_0_11"/>
<reference evidence="3" key="1">
    <citation type="submission" date="2009-10" db="EMBL/GenBank/DDBJ databases">
        <title>The genome sequence of Streptomyces sviceus strain ATCC 29083.</title>
        <authorList>
            <consortium name="The Broad Institute Genome Sequencing Platform"/>
            <consortium name="Broad Institute Microbial Sequencing Center"/>
            <person name="Fischbach M."/>
            <person name="Godfrey P."/>
            <person name="Ward D."/>
            <person name="Young S."/>
            <person name="Zeng Q."/>
            <person name="Koehrsen M."/>
            <person name="Alvarado L."/>
            <person name="Berlin A.M."/>
            <person name="Bochicchio J."/>
            <person name="Borenstein D."/>
            <person name="Chapman S.B."/>
            <person name="Chen Z."/>
            <person name="Engels R."/>
            <person name="Freedman E."/>
            <person name="Gellesch M."/>
            <person name="Goldberg J."/>
            <person name="Griggs A."/>
            <person name="Gujja S."/>
            <person name="Heilman E.R."/>
            <person name="Heiman D.I."/>
            <person name="Hepburn T.A."/>
            <person name="Howarth C."/>
            <person name="Jen D."/>
            <person name="Larson L."/>
            <person name="Lewis B."/>
            <person name="Mehta T."/>
            <person name="Park D."/>
            <person name="Pearson M."/>
            <person name="Richards J."/>
            <person name="Roberts A."/>
            <person name="Saif S."/>
            <person name="Shea T.D."/>
            <person name="Shenoy N."/>
            <person name="Sisk P."/>
            <person name="Stolte C."/>
            <person name="Sykes S.N."/>
            <person name="Thomson T."/>
            <person name="Walk T."/>
            <person name="White J."/>
            <person name="Yandava C."/>
            <person name="Straight P."/>
            <person name="Clardy J."/>
            <person name="Hung D."/>
            <person name="Kolter R."/>
            <person name="Mekalanos J."/>
            <person name="Walker S."/>
            <person name="Walsh C.T."/>
            <person name="Wieland-Brown L.C."/>
            <person name="Haas B."/>
            <person name="Nusbaum C."/>
            <person name="Birren B."/>
        </authorList>
    </citation>
    <scope>NUCLEOTIDE SEQUENCE [LARGE SCALE GENOMIC DNA]</scope>
    <source>
        <strain evidence="3">ATCC 29083</strain>
    </source>
</reference>
<dbReference type="Pfam" id="PF20247">
    <property type="entry name" value="DUF6602"/>
    <property type="match status" value="1"/>
</dbReference>